<dbReference type="GO" id="GO:0042797">
    <property type="term" value="P:tRNA transcription by RNA polymerase III"/>
    <property type="evidence" value="ECO:0007669"/>
    <property type="project" value="TreeGrafter"/>
</dbReference>
<evidence type="ECO:0000259" key="2">
    <source>
        <dbReference type="Pfam" id="PF01191"/>
    </source>
</evidence>
<organism evidence="3">
    <name type="scientific">viral metagenome</name>
    <dbReference type="NCBI Taxonomy" id="1070528"/>
    <lineage>
        <taxon>unclassified sequences</taxon>
        <taxon>metagenomes</taxon>
        <taxon>organismal metagenomes</taxon>
    </lineage>
</organism>
<feature type="domain" description="RNA polymerase subunit H/Rpb5 C-terminal" evidence="2">
    <location>
        <begin position="119"/>
        <end position="193"/>
    </location>
</feature>
<dbReference type="GO" id="GO:0003899">
    <property type="term" value="F:DNA-directed RNA polymerase activity"/>
    <property type="evidence" value="ECO:0007669"/>
    <property type="project" value="InterPro"/>
</dbReference>
<evidence type="ECO:0000256" key="1">
    <source>
        <dbReference type="ARBA" id="ARBA00023163"/>
    </source>
</evidence>
<protein>
    <recommendedName>
        <fullName evidence="2">RNA polymerase subunit H/Rpb5 C-terminal domain-containing protein</fullName>
    </recommendedName>
</protein>
<proteinExistence type="predicted"/>
<dbReference type="InterPro" id="IPR000783">
    <property type="entry name" value="RNA_pol_subH/Rpb5_C"/>
</dbReference>
<dbReference type="PANTHER" id="PTHR10535">
    <property type="entry name" value="DNA-DIRECTED RNA POLYMERASES I, II, AND III SUBUNIT RPABC1"/>
    <property type="match status" value="1"/>
</dbReference>
<dbReference type="SUPFAM" id="SSF55287">
    <property type="entry name" value="RPB5-like RNA polymerase subunit"/>
    <property type="match status" value="1"/>
</dbReference>
<dbReference type="Pfam" id="PF01191">
    <property type="entry name" value="RNA_pol_Rpb5_C"/>
    <property type="match status" value="1"/>
</dbReference>
<dbReference type="GO" id="GO:0005736">
    <property type="term" value="C:RNA polymerase I complex"/>
    <property type="evidence" value="ECO:0007669"/>
    <property type="project" value="TreeGrafter"/>
</dbReference>
<dbReference type="GO" id="GO:0005665">
    <property type="term" value="C:RNA polymerase II, core complex"/>
    <property type="evidence" value="ECO:0007669"/>
    <property type="project" value="TreeGrafter"/>
</dbReference>
<dbReference type="Gene3D" id="3.90.940.20">
    <property type="entry name" value="RPB5-like RNA polymerase subunit"/>
    <property type="match status" value="1"/>
</dbReference>
<dbReference type="GO" id="GO:0006366">
    <property type="term" value="P:transcription by RNA polymerase II"/>
    <property type="evidence" value="ECO:0007669"/>
    <property type="project" value="TreeGrafter"/>
</dbReference>
<dbReference type="EMBL" id="MN739217">
    <property type="protein sequence ID" value="QHS94163.1"/>
    <property type="molecule type" value="Genomic_DNA"/>
</dbReference>
<evidence type="ECO:0000313" key="3">
    <source>
        <dbReference type="EMBL" id="QHS94163.1"/>
    </source>
</evidence>
<dbReference type="AlphaFoldDB" id="A0A6C0BSB4"/>
<sequence length="194" mass="22840">MDASNDIYRSFTVIKDMLTDQGKDIDLLNSISKSELETMFRVNENIFQIPVNNNMKIIYYMNSKFKVQDLRKYIHPVDNENIQEILLVFREKINNFNAKNIEEFDNMHLQVFLIKELLFNVSKHNLVPKHEVIRDQDEINKLIQKFNLKSKLQFPAILKTDPMAKYLNIYSGQLVKITRVSPSAGESIMYRCCV</sequence>
<keyword evidence="1" id="KW-0804">Transcription</keyword>
<dbReference type="GO" id="GO:0005666">
    <property type="term" value="C:RNA polymerase III complex"/>
    <property type="evidence" value="ECO:0007669"/>
    <property type="project" value="TreeGrafter"/>
</dbReference>
<dbReference type="SUPFAM" id="SSF53036">
    <property type="entry name" value="Eukaryotic RPB5 N-terminal domain"/>
    <property type="match status" value="1"/>
</dbReference>
<dbReference type="Gene3D" id="3.40.1340.10">
    <property type="entry name" value="RNA polymerase, Rpb5, N-terminal domain"/>
    <property type="match status" value="1"/>
</dbReference>
<name>A0A6C0BSB4_9ZZZZ</name>
<dbReference type="InterPro" id="IPR014381">
    <property type="entry name" value="Arch_Rpo5/euc_Rpb5"/>
</dbReference>
<dbReference type="InterPro" id="IPR035913">
    <property type="entry name" value="RPB5-like_sf"/>
</dbReference>
<dbReference type="InterPro" id="IPR036710">
    <property type="entry name" value="RNA_pol_Rpb5_N_sf"/>
</dbReference>
<dbReference type="GO" id="GO:0006362">
    <property type="term" value="P:transcription elongation by RNA polymerase I"/>
    <property type="evidence" value="ECO:0007669"/>
    <property type="project" value="TreeGrafter"/>
</dbReference>
<dbReference type="PIRSF" id="PIRSF000747">
    <property type="entry name" value="RPB5"/>
    <property type="match status" value="1"/>
</dbReference>
<accession>A0A6C0BSB4</accession>
<dbReference type="PANTHER" id="PTHR10535:SF0">
    <property type="entry name" value="DNA-DIRECTED RNA POLYMERASES I, II, AND III SUBUNIT RPABC1"/>
    <property type="match status" value="1"/>
</dbReference>
<reference evidence="3" key="1">
    <citation type="journal article" date="2020" name="Nature">
        <title>Giant virus diversity and host interactions through global metagenomics.</title>
        <authorList>
            <person name="Schulz F."/>
            <person name="Roux S."/>
            <person name="Paez-Espino D."/>
            <person name="Jungbluth S."/>
            <person name="Walsh D.A."/>
            <person name="Denef V.J."/>
            <person name="McMahon K.D."/>
            <person name="Konstantinidis K.T."/>
            <person name="Eloe-Fadrosh E.A."/>
            <person name="Kyrpides N.C."/>
            <person name="Woyke T."/>
        </authorList>
    </citation>
    <scope>NUCLEOTIDE SEQUENCE</scope>
    <source>
        <strain evidence="3">GVMAG-M-3300018416-26</strain>
    </source>
</reference>
<dbReference type="GO" id="GO:0003677">
    <property type="term" value="F:DNA binding"/>
    <property type="evidence" value="ECO:0007669"/>
    <property type="project" value="InterPro"/>
</dbReference>